<dbReference type="Proteomes" id="UP000215215">
    <property type="component" value="Unassembled WGS sequence"/>
</dbReference>
<name>A0A235BQJ3_UNCW3</name>
<keyword evidence="3" id="KW-0732">Signal</keyword>
<dbReference type="PANTHER" id="PTHR21419">
    <property type="match status" value="1"/>
</dbReference>
<dbReference type="InterPro" id="IPR025965">
    <property type="entry name" value="FlgD/Vpr_Ig-like"/>
</dbReference>
<evidence type="ECO:0000256" key="4">
    <source>
        <dbReference type="ARBA" id="ARBA00022989"/>
    </source>
</evidence>
<evidence type="ECO:0000256" key="3">
    <source>
        <dbReference type="ARBA" id="ARBA00022729"/>
    </source>
</evidence>
<gene>
    <name evidence="7" type="ORF">CH333_07680</name>
</gene>
<keyword evidence="2" id="KW-0812">Transmembrane</keyword>
<protein>
    <recommendedName>
        <fullName evidence="6">FlgD/Vpr Ig-like domain-containing protein</fullName>
    </recommendedName>
</protein>
<organism evidence="7 8">
    <name type="scientific">candidate division WOR-3 bacterium JGI_Cruoil_03_44_89</name>
    <dbReference type="NCBI Taxonomy" id="1973748"/>
    <lineage>
        <taxon>Bacteria</taxon>
        <taxon>Bacteria division WOR-3</taxon>
    </lineage>
</organism>
<dbReference type="InterPro" id="IPR045232">
    <property type="entry name" value="FAM234"/>
</dbReference>
<dbReference type="InterPro" id="IPR015943">
    <property type="entry name" value="WD40/YVTN_repeat-like_dom_sf"/>
</dbReference>
<dbReference type="PANTHER" id="PTHR21419:SF23">
    <property type="entry name" value="PROTEIN DEFECTIVE IN EXINE FORMATION 1"/>
    <property type="match status" value="1"/>
</dbReference>
<dbReference type="GO" id="GO:0016020">
    <property type="term" value="C:membrane"/>
    <property type="evidence" value="ECO:0007669"/>
    <property type="project" value="UniProtKB-SubCell"/>
</dbReference>
<dbReference type="InterPro" id="IPR028994">
    <property type="entry name" value="Integrin_alpha_N"/>
</dbReference>
<dbReference type="Gene3D" id="2.60.40.4070">
    <property type="match status" value="1"/>
</dbReference>
<dbReference type="SUPFAM" id="SSF69318">
    <property type="entry name" value="Integrin alpha N-terminal domain"/>
    <property type="match status" value="1"/>
</dbReference>
<dbReference type="InterPro" id="IPR013517">
    <property type="entry name" value="FG-GAP"/>
</dbReference>
<reference evidence="7 8" key="1">
    <citation type="submission" date="2017-07" db="EMBL/GenBank/DDBJ databases">
        <title>Recovery of genomes from metagenomes via a dereplication, aggregation, and scoring strategy.</title>
        <authorList>
            <person name="Sieber C.M."/>
            <person name="Probst A.J."/>
            <person name="Sharrar A."/>
            <person name="Thomas B.C."/>
            <person name="Hess M."/>
            <person name="Tringe S.G."/>
            <person name="Banfield J.F."/>
        </authorList>
    </citation>
    <scope>NUCLEOTIDE SEQUENCE [LARGE SCALE GENOMIC DNA]</scope>
    <source>
        <strain evidence="7">JGI_Cruoil_03_44_89</strain>
    </source>
</reference>
<comment type="caution">
    <text evidence="7">The sequence shown here is derived from an EMBL/GenBank/DDBJ whole genome shotgun (WGS) entry which is preliminary data.</text>
</comment>
<proteinExistence type="predicted"/>
<sequence length="1162" mass="127481">MGILNLLITAFLLGSGAGTPAFDNPRVAWHYNTGAVIMCSPAVANIDNAYPGSEIVIGNTVGEVLCFSSDGALIWSQSFKEPLGFLHPAIADIDEDGIPEVLIHSRREDNQGCLFCLNNDGTERWRLNTQNYWRNVGLTIANIDTVGTPEILVGSSNGTVYCVNSSGVIKWTYSTGSFIDAPAVANIDEQGTPEVLFGSSDGKLYCLDSEGNLEWETWLDIPIHDNVIADIDLDGKPEIIVSARQLFDNSILYCVKSDGSIKWSKEIITYNASGLSMAAIDDINNDSYPEIVVFSNSYTDSKDSIFALQDDGDSARVVWVAGAADWIGGSSTIPVIYDLDGNGVKEVIWEGTEYLRIYDGSDGGVLYENTDLYSPTAHEHPAIADIDGDGHADIITIYRNSEIAVLKCDDWIECRDQFSCYTYHITNINDDLSVPRIEPNLWETHNSWLSQGFLPYGTIIVRPDQSDSVLPDSTREYTLMVINRTDSSDVINISASGTKPEWKREIYDSTGTDTLCDTNGDGVPDIDSLSPDDTARILVKITPPSDALYGDTDTTIVTGSLSHDPTVRDHATLTTTVERLVSVNIEPPSSDSTQPGETVRYYLWVRNEGNSTDCIDITATSSWDTKIFDCTGIDTLTDTDGDGIQDVGTVIPGEAKSIFIDVTPPQDVLLGEVDTAVVYARSSIDTSVSDSVSLITKVYGDIGVIIEPDTSDSTYPQEMIEYQLYVTNVGKYLDVVDIETMHTEEWDFSLVDRQGNELCDTDGDGRIDVGSLETGETTLIKFEVTPPPSLRAGLEDTSVIYAISSLDTARMDSAAVTTRIRRIVDIVLETDVPSDSVAPLETIFYPFRVINLGNGDDTVDLSISDASQGWEYVIYKDDVALEDHNNNTIPDVIVPMYGEEELQLKVTPPLTVAYTEDTVKLTGISSVDTSVRDSLLFITVVRASPSISIEPDMEGYLYTGETKEYVLTVSCGNIGDTISLSPTPLPDGWVGALYYEGEEMEDINGDGLLDLGYLSSFEERNITFKVTAPELIGYTSDIDVASVVSAYSILYPPLSDSAVITTHLRIGLDIYNYESPFKEKTTFVFSLPHSGDVNLVIYNRVGERVKRLVREEHYNRGIHTEPWDGTNDNGERASPGVYIYVFEVTKDDGGTDRLIKKTILQK</sequence>
<evidence type="ECO:0000256" key="1">
    <source>
        <dbReference type="ARBA" id="ARBA00004167"/>
    </source>
</evidence>
<keyword evidence="4" id="KW-1133">Transmembrane helix</keyword>
<evidence type="ECO:0000256" key="5">
    <source>
        <dbReference type="ARBA" id="ARBA00023136"/>
    </source>
</evidence>
<comment type="subcellular location">
    <subcellularLocation>
        <location evidence="1">Membrane</location>
        <topology evidence="1">Single-pass membrane protein</topology>
    </subcellularLocation>
</comment>
<dbReference type="Pfam" id="PF13517">
    <property type="entry name" value="FG-GAP_3"/>
    <property type="match status" value="1"/>
</dbReference>
<dbReference type="Gene3D" id="2.130.10.10">
    <property type="entry name" value="YVTN repeat-like/Quinoprotein amine dehydrogenase"/>
    <property type="match status" value="1"/>
</dbReference>
<keyword evidence="5" id="KW-0472">Membrane</keyword>
<evidence type="ECO:0000313" key="7">
    <source>
        <dbReference type="EMBL" id="OYD14598.1"/>
    </source>
</evidence>
<dbReference type="Gene3D" id="2.130.10.130">
    <property type="entry name" value="Integrin alpha, N-terminal"/>
    <property type="match status" value="1"/>
</dbReference>
<feature type="domain" description="FlgD/Vpr Ig-like" evidence="6">
    <location>
        <begin position="1080"/>
        <end position="1147"/>
    </location>
</feature>
<accession>A0A235BQJ3</accession>
<evidence type="ECO:0000313" key="8">
    <source>
        <dbReference type="Proteomes" id="UP000215215"/>
    </source>
</evidence>
<dbReference type="Pfam" id="PF13860">
    <property type="entry name" value="FlgD_ig"/>
    <property type="match status" value="1"/>
</dbReference>
<dbReference type="EMBL" id="NOZQ01000172">
    <property type="protein sequence ID" value="OYD14598.1"/>
    <property type="molecule type" value="Genomic_DNA"/>
</dbReference>
<evidence type="ECO:0000256" key="2">
    <source>
        <dbReference type="ARBA" id="ARBA00022692"/>
    </source>
</evidence>
<dbReference type="AlphaFoldDB" id="A0A235BQJ3"/>
<evidence type="ECO:0000259" key="6">
    <source>
        <dbReference type="Pfam" id="PF13860"/>
    </source>
</evidence>